<evidence type="ECO:0000256" key="1">
    <source>
        <dbReference type="SAM" id="MobiDB-lite"/>
    </source>
</evidence>
<feature type="region of interest" description="Disordered" evidence="1">
    <location>
        <begin position="216"/>
        <end position="273"/>
    </location>
</feature>
<gene>
    <name evidence="2" type="ORF">PSACC_01736</name>
</gene>
<dbReference type="Proteomes" id="UP000240830">
    <property type="component" value="Unassembled WGS sequence"/>
</dbReference>
<protein>
    <submittedName>
        <fullName evidence="2">Uncharacterized protein</fullName>
    </submittedName>
</protein>
<feature type="region of interest" description="Disordered" evidence="1">
    <location>
        <begin position="528"/>
        <end position="547"/>
    </location>
</feature>
<keyword evidence="3" id="KW-1185">Reference proteome</keyword>
<evidence type="ECO:0000313" key="2">
    <source>
        <dbReference type="EMBL" id="PJF18449.1"/>
    </source>
</evidence>
<accession>A0A2H9TL58</accession>
<dbReference type="AlphaFoldDB" id="A0A2H9TL58"/>
<sequence>MFTAASFHDSKSLSEGEQLLPSDCSMLSIYKNDHLFSSRLCHDDNVYGMLPRRKNSKTIVSSFVETELQIEESETSLPPKHGIRDAPLIKVAPYHLFDLSMERVIWFRTIYGRYSCSQTNIEATQSPIVFSERFYRGVVKPQVLPLHMRGRNSYMGYRVTEDRILLLDVYNAKGGLGKQRKQEWATCRSLCIVATLSANVKPYSLPGLHSGAVESVNRLSSSSPQSKDAHSDCESSASSSPQANSRKKGERQTQLCTSRRKKAKSKSDSSNISAKSAGRVKWFSKGRNHYNFSQTNLRSTQSSTVFSHRCYYGMVKLLEYRFHMSGNSSFMNYRITQDKILLLDCYYKKGLVGQELGKELATSNISEATLEIGEFLKEYPQSSNGLVVALKTNGQLLVASYGKPPLGAILLRPKGDWLKFIDRQSDDTVKVVSVQNDDIVIIGPLDIISQLELGFLQLSASSSPEELAKKIYGSVNNNSLCIVATISVSPGLQTTTKVMVSSSSNSPGGLAGQVIRVPQVTLPPITNPVPSVRVPPPTKPTALQIGPPTTLMGKFLRPCRNTPHQYYKAQSRLEVLPELESDSGSESEKQ</sequence>
<name>A0A2H9TL58_9FUNG</name>
<dbReference type="EMBL" id="MTSL01000124">
    <property type="protein sequence ID" value="PJF18449.1"/>
    <property type="molecule type" value="Genomic_DNA"/>
</dbReference>
<reference evidence="2 3" key="1">
    <citation type="submission" date="2016-10" db="EMBL/GenBank/DDBJ databases">
        <title>The genome of Paramicrosporidium saccamoebae is the missing link in understanding Cryptomycota and Microsporidia evolution.</title>
        <authorList>
            <person name="Quandt C.A."/>
            <person name="Beaudet D."/>
            <person name="Corsaro D."/>
            <person name="Michel R."/>
            <person name="Corradi N."/>
            <person name="James T."/>
        </authorList>
    </citation>
    <scope>NUCLEOTIDE SEQUENCE [LARGE SCALE GENOMIC DNA]</scope>
    <source>
        <strain evidence="2 3">KSL3</strain>
    </source>
</reference>
<evidence type="ECO:0000313" key="3">
    <source>
        <dbReference type="Proteomes" id="UP000240830"/>
    </source>
</evidence>
<proteinExistence type="predicted"/>
<feature type="compositionally biased region" description="Polar residues" evidence="1">
    <location>
        <begin position="217"/>
        <end position="226"/>
    </location>
</feature>
<feature type="compositionally biased region" description="Low complexity" evidence="1">
    <location>
        <begin position="234"/>
        <end position="244"/>
    </location>
</feature>
<comment type="caution">
    <text evidence="2">The sequence shown here is derived from an EMBL/GenBank/DDBJ whole genome shotgun (WGS) entry which is preliminary data.</text>
</comment>
<organism evidence="2 3">
    <name type="scientific">Paramicrosporidium saccamoebae</name>
    <dbReference type="NCBI Taxonomy" id="1246581"/>
    <lineage>
        <taxon>Eukaryota</taxon>
        <taxon>Fungi</taxon>
        <taxon>Fungi incertae sedis</taxon>
        <taxon>Cryptomycota</taxon>
        <taxon>Cryptomycota incertae sedis</taxon>
        <taxon>Paramicrosporidium</taxon>
    </lineage>
</organism>